<comment type="domain">
    <text evidence="5">The PRC barrel domain binds ribosomal protein uS19.</text>
</comment>
<organism evidence="8 9">
    <name type="scientific">Desulfoferula mesophila</name>
    <dbReference type="NCBI Taxonomy" id="3058419"/>
    <lineage>
        <taxon>Bacteria</taxon>
        <taxon>Pseudomonadati</taxon>
        <taxon>Thermodesulfobacteriota</taxon>
        <taxon>Desulfarculia</taxon>
        <taxon>Desulfarculales</taxon>
        <taxon>Desulfarculaceae</taxon>
        <taxon>Desulfoferula</taxon>
    </lineage>
</organism>
<comment type="similarity">
    <text evidence="5">Belongs to the RimM family.</text>
</comment>
<dbReference type="Pfam" id="PF24986">
    <property type="entry name" value="PRC_RimM"/>
    <property type="match status" value="1"/>
</dbReference>
<gene>
    <name evidence="5 8" type="primary">rimM</name>
    <name evidence="8" type="ORF">FAK_13990</name>
</gene>
<dbReference type="KEGG" id="dmp:FAK_13990"/>
<sequence>MALPDLVLMGRAAGAFGIKGEVKLTSFAEDDGIFERVGLIYAGPEPGAAKPFNVVGARRHSGRLLLRLKEIATREQAAALGGAWVYLRGRDLDPLADDEFYWFQLTGAQVLTPEGRLLGRVETITDAGAQELMVVSAPGKPELLVPLVDEMVRRIDPDEGRVVIDLPPGLLEAQGWEEEE</sequence>
<comment type="subcellular location">
    <subcellularLocation>
        <location evidence="5">Cytoplasm</location>
    </subcellularLocation>
</comment>
<dbReference type="GO" id="GO:0006364">
    <property type="term" value="P:rRNA processing"/>
    <property type="evidence" value="ECO:0007669"/>
    <property type="project" value="UniProtKB-UniRule"/>
</dbReference>
<dbReference type="SUPFAM" id="SSF50447">
    <property type="entry name" value="Translation proteins"/>
    <property type="match status" value="1"/>
</dbReference>
<dbReference type="GO" id="GO:0005840">
    <property type="term" value="C:ribosome"/>
    <property type="evidence" value="ECO:0007669"/>
    <property type="project" value="InterPro"/>
</dbReference>
<reference evidence="9" key="1">
    <citation type="journal article" date="2023" name="Arch. Microbiol.">
        <title>Desulfoferula mesophilus gen. nov. sp. nov., a mesophilic sulfate-reducing bacterium isolated from a brackish lake sediment.</title>
        <authorList>
            <person name="Watanabe T."/>
            <person name="Yabe T."/>
            <person name="Tsuji J.M."/>
            <person name="Fukui M."/>
        </authorList>
    </citation>
    <scope>NUCLEOTIDE SEQUENCE [LARGE SCALE GENOMIC DNA]</scope>
    <source>
        <strain evidence="9">12FAK</strain>
    </source>
</reference>
<dbReference type="InterPro" id="IPR009000">
    <property type="entry name" value="Transl_B-barrel_sf"/>
</dbReference>
<dbReference type="PANTHER" id="PTHR33692:SF1">
    <property type="entry name" value="RIBOSOME MATURATION FACTOR RIMM"/>
    <property type="match status" value="1"/>
</dbReference>
<comment type="subunit">
    <text evidence="5">Binds ribosomal protein uS19.</text>
</comment>
<dbReference type="PANTHER" id="PTHR33692">
    <property type="entry name" value="RIBOSOME MATURATION FACTOR RIMM"/>
    <property type="match status" value="1"/>
</dbReference>
<protein>
    <recommendedName>
        <fullName evidence="5">Ribosome maturation factor RimM</fullName>
    </recommendedName>
</protein>
<dbReference type="RefSeq" id="WP_338606048.1">
    <property type="nucleotide sequence ID" value="NZ_AP028679.1"/>
</dbReference>
<feature type="domain" description="Ribosome maturation factor RimM PRC barrel" evidence="7">
    <location>
        <begin position="102"/>
        <end position="170"/>
    </location>
</feature>
<keyword evidence="4 5" id="KW-0143">Chaperone</keyword>
<name>A0AAU9EB55_9BACT</name>
<evidence type="ECO:0000256" key="1">
    <source>
        <dbReference type="ARBA" id="ARBA00022490"/>
    </source>
</evidence>
<keyword evidence="3 5" id="KW-0698">rRNA processing</keyword>
<dbReference type="InterPro" id="IPR011033">
    <property type="entry name" value="PRC_barrel-like_sf"/>
</dbReference>
<dbReference type="InterPro" id="IPR036976">
    <property type="entry name" value="RimM_N_sf"/>
</dbReference>
<dbReference type="EMBL" id="AP028679">
    <property type="protein sequence ID" value="BEQ14333.1"/>
    <property type="molecule type" value="Genomic_DNA"/>
</dbReference>
<keyword evidence="9" id="KW-1185">Reference proteome</keyword>
<dbReference type="InterPro" id="IPR011961">
    <property type="entry name" value="RimM"/>
</dbReference>
<comment type="function">
    <text evidence="5">An accessory protein needed during the final step in the assembly of 30S ribosomal subunit, possibly for assembly of the head region. Essential for efficient processing of 16S rRNA. May be needed both before and after RbfA during the maturation of 16S rRNA. It has affinity for free ribosomal 30S subunits but not for 70S ribosomes.</text>
</comment>
<dbReference type="NCBIfam" id="TIGR02273">
    <property type="entry name" value="16S_RimM"/>
    <property type="match status" value="1"/>
</dbReference>
<evidence type="ECO:0000313" key="8">
    <source>
        <dbReference type="EMBL" id="BEQ14333.1"/>
    </source>
</evidence>
<evidence type="ECO:0000256" key="3">
    <source>
        <dbReference type="ARBA" id="ARBA00022552"/>
    </source>
</evidence>
<dbReference type="Pfam" id="PF01782">
    <property type="entry name" value="RimM"/>
    <property type="match status" value="1"/>
</dbReference>
<keyword evidence="1 5" id="KW-0963">Cytoplasm</keyword>
<dbReference type="HAMAP" id="MF_00014">
    <property type="entry name" value="Ribosome_mat_RimM"/>
    <property type="match status" value="1"/>
</dbReference>
<dbReference type="GO" id="GO:0042274">
    <property type="term" value="P:ribosomal small subunit biogenesis"/>
    <property type="evidence" value="ECO:0007669"/>
    <property type="project" value="UniProtKB-UniRule"/>
</dbReference>
<dbReference type="Gene3D" id="2.40.30.60">
    <property type="entry name" value="RimM"/>
    <property type="match status" value="1"/>
</dbReference>
<evidence type="ECO:0000256" key="5">
    <source>
        <dbReference type="HAMAP-Rule" id="MF_00014"/>
    </source>
</evidence>
<keyword evidence="2 5" id="KW-0690">Ribosome biogenesis</keyword>
<dbReference type="SUPFAM" id="SSF50346">
    <property type="entry name" value="PRC-barrel domain"/>
    <property type="match status" value="1"/>
</dbReference>
<dbReference type="InterPro" id="IPR056792">
    <property type="entry name" value="PRC_RimM"/>
</dbReference>
<evidence type="ECO:0000256" key="4">
    <source>
        <dbReference type="ARBA" id="ARBA00023186"/>
    </source>
</evidence>
<dbReference type="Proteomes" id="UP001366166">
    <property type="component" value="Chromosome"/>
</dbReference>
<dbReference type="InterPro" id="IPR002676">
    <property type="entry name" value="RimM_N"/>
</dbReference>
<evidence type="ECO:0000259" key="6">
    <source>
        <dbReference type="Pfam" id="PF01782"/>
    </source>
</evidence>
<evidence type="ECO:0000313" key="9">
    <source>
        <dbReference type="Proteomes" id="UP001366166"/>
    </source>
</evidence>
<dbReference type="AlphaFoldDB" id="A0AAU9EB55"/>
<dbReference type="Gene3D" id="2.30.30.240">
    <property type="entry name" value="PRC-barrel domain"/>
    <property type="match status" value="1"/>
</dbReference>
<accession>A0AAU9EB55</accession>
<proteinExistence type="inferred from homology"/>
<feature type="domain" description="RimM N-terminal" evidence="6">
    <location>
        <begin position="9"/>
        <end position="87"/>
    </location>
</feature>
<evidence type="ECO:0000259" key="7">
    <source>
        <dbReference type="Pfam" id="PF24986"/>
    </source>
</evidence>
<evidence type="ECO:0000256" key="2">
    <source>
        <dbReference type="ARBA" id="ARBA00022517"/>
    </source>
</evidence>
<dbReference type="GO" id="GO:0005737">
    <property type="term" value="C:cytoplasm"/>
    <property type="evidence" value="ECO:0007669"/>
    <property type="project" value="UniProtKB-SubCell"/>
</dbReference>
<dbReference type="GO" id="GO:0043022">
    <property type="term" value="F:ribosome binding"/>
    <property type="evidence" value="ECO:0007669"/>
    <property type="project" value="InterPro"/>
</dbReference>